<sequence>MADGIWLRVLGLRRAASVGPAVMDYGCLLSVATGSASPYVLYPTMPQLQPAFTANDRTALPIAQHVEGWLPRCVDPNDASARLHNFEMQLQNRGGSRFFRLSVPPDRPATKELCPGARNRLIIIDILTLCNSNPLQAPQASTPSTTHPHPIPPPSPLPFPLHPPPSPPLSQHTP</sequence>
<evidence type="ECO:0000256" key="1">
    <source>
        <dbReference type="SAM" id="MobiDB-lite"/>
    </source>
</evidence>
<evidence type="ECO:0000313" key="2">
    <source>
        <dbReference type="EMBL" id="OCK74458.1"/>
    </source>
</evidence>
<accession>A0A8E2DZK0</accession>
<feature type="region of interest" description="Disordered" evidence="1">
    <location>
        <begin position="136"/>
        <end position="174"/>
    </location>
</feature>
<evidence type="ECO:0000313" key="3">
    <source>
        <dbReference type="Proteomes" id="UP000250266"/>
    </source>
</evidence>
<proteinExistence type="predicted"/>
<reference evidence="2 3" key="1">
    <citation type="journal article" date="2016" name="Nat. Commun.">
        <title>Ectomycorrhizal ecology is imprinted in the genome of the dominant symbiotic fungus Cenococcum geophilum.</title>
        <authorList>
            <consortium name="DOE Joint Genome Institute"/>
            <person name="Peter M."/>
            <person name="Kohler A."/>
            <person name="Ohm R.A."/>
            <person name="Kuo A."/>
            <person name="Krutzmann J."/>
            <person name="Morin E."/>
            <person name="Arend M."/>
            <person name="Barry K.W."/>
            <person name="Binder M."/>
            <person name="Choi C."/>
            <person name="Clum A."/>
            <person name="Copeland A."/>
            <person name="Grisel N."/>
            <person name="Haridas S."/>
            <person name="Kipfer T."/>
            <person name="LaButti K."/>
            <person name="Lindquist E."/>
            <person name="Lipzen A."/>
            <person name="Maire R."/>
            <person name="Meier B."/>
            <person name="Mihaltcheva S."/>
            <person name="Molinier V."/>
            <person name="Murat C."/>
            <person name="Poggeler S."/>
            <person name="Quandt C.A."/>
            <person name="Sperisen C."/>
            <person name="Tritt A."/>
            <person name="Tisserant E."/>
            <person name="Crous P.W."/>
            <person name="Henrissat B."/>
            <person name="Nehls U."/>
            <person name="Egli S."/>
            <person name="Spatafora J.W."/>
            <person name="Grigoriev I.V."/>
            <person name="Martin F.M."/>
        </authorList>
    </citation>
    <scope>NUCLEOTIDE SEQUENCE [LARGE SCALE GENOMIC DNA]</scope>
    <source>
        <strain evidence="2 3">CBS 459.81</strain>
    </source>
</reference>
<name>A0A8E2DZK0_9PEZI</name>
<organism evidence="2 3">
    <name type="scientific">Lepidopterella palustris CBS 459.81</name>
    <dbReference type="NCBI Taxonomy" id="1314670"/>
    <lineage>
        <taxon>Eukaryota</taxon>
        <taxon>Fungi</taxon>
        <taxon>Dikarya</taxon>
        <taxon>Ascomycota</taxon>
        <taxon>Pezizomycotina</taxon>
        <taxon>Dothideomycetes</taxon>
        <taxon>Pleosporomycetidae</taxon>
        <taxon>Mytilinidiales</taxon>
        <taxon>Argynnaceae</taxon>
        <taxon>Lepidopterella</taxon>
    </lineage>
</organism>
<dbReference type="Proteomes" id="UP000250266">
    <property type="component" value="Unassembled WGS sequence"/>
</dbReference>
<protein>
    <submittedName>
        <fullName evidence="2">Uncharacterized protein</fullName>
    </submittedName>
</protein>
<dbReference type="AlphaFoldDB" id="A0A8E2DZK0"/>
<dbReference type="EMBL" id="KV745475">
    <property type="protein sequence ID" value="OCK74458.1"/>
    <property type="molecule type" value="Genomic_DNA"/>
</dbReference>
<feature type="compositionally biased region" description="Pro residues" evidence="1">
    <location>
        <begin position="149"/>
        <end position="168"/>
    </location>
</feature>
<gene>
    <name evidence="2" type="ORF">K432DRAFT_198029</name>
</gene>
<keyword evidence="3" id="KW-1185">Reference proteome</keyword>